<proteinExistence type="predicted"/>
<organism evidence="2 3">
    <name type="scientific">Ilex paraguariensis</name>
    <name type="common">yerba mate</name>
    <dbReference type="NCBI Taxonomy" id="185542"/>
    <lineage>
        <taxon>Eukaryota</taxon>
        <taxon>Viridiplantae</taxon>
        <taxon>Streptophyta</taxon>
        <taxon>Embryophyta</taxon>
        <taxon>Tracheophyta</taxon>
        <taxon>Spermatophyta</taxon>
        <taxon>Magnoliopsida</taxon>
        <taxon>eudicotyledons</taxon>
        <taxon>Gunneridae</taxon>
        <taxon>Pentapetalae</taxon>
        <taxon>asterids</taxon>
        <taxon>campanulids</taxon>
        <taxon>Aquifoliales</taxon>
        <taxon>Aquifoliaceae</taxon>
        <taxon>Ilex</taxon>
    </lineage>
</organism>
<dbReference type="EMBL" id="CAUOFW020002938">
    <property type="protein sequence ID" value="CAK9156921.1"/>
    <property type="molecule type" value="Genomic_DNA"/>
</dbReference>
<dbReference type="Proteomes" id="UP001642360">
    <property type="component" value="Unassembled WGS sequence"/>
</dbReference>
<accession>A0ABC8SI98</accession>
<name>A0ABC8SI98_9AQUA</name>
<gene>
    <name evidence="2" type="ORF">ILEXP_LOCUS25480</name>
</gene>
<sequence length="104" mass="11124">MDEGLSVQEREERKDKSLTWGVLGQEMKRLCYIAGPMFAVMLSEYVLQVISLTMVGHLGELYLSSSAIALSLCGVTGLSFLAICAAAPDLAGKEESITAHGTTL</sequence>
<dbReference type="AlphaFoldDB" id="A0ABC8SI98"/>
<keyword evidence="1" id="KW-0472">Membrane</keyword>
<keyword evidence="1" id="KW-1133">Transmembrane helix</keyword>
<comment type="caution">
    <text evidence="2">The sequence shown here is derived from an EMBL/GenBank/DDBJ whole genome shotgun (WGS) entry which is preliminary data.</text>
</comment>
<protein>
    <submittedName>
        <fullName evidence="2">Uncharacterized protein</fullName>
    </submittedName>
</protein>
<feature type="transmembrane region" description="Helical" evidence="1">
    <location>
        <begin position="62"/>
        <end position="87"/>
    </location>
</feature>
<evidence type="ECO:0000313" key="3">
    <source>
        <dbReference type="Proteomes" id="UP001642360"/>
    </source>
</evidence>
<reference evidence="2 3" key="1">
    <citation type="submission" date="2024-02" db="EMBL/GenBank/DDBJ databases">
        <authorList>
            <person name="Vignale AGUSTIN F."/>
            <person name="Sosa J E."/>
            <person name="Modenutti C."/>
        </authorList>
    </citation>
    <scope>NUCLEOTIDE SEQUENCE [LARGE SCALE GENOMIC DNA]</scope>
</reference>
<keyword evidence="3" id="KW-1185">Reference proteome</keyword>
<evidence type="ECO:0000313" key="2">
    <source>
        <dbReference type="EMBL" id="CAK9156921.1"/>
    </source>
</evidence>
<keyword evidence="1" id="KW-0812">Transmembrane</keyword>
<evidence type="ECO:0000256" key="1">
    <source>
        <dbReference type="SAM" id="Phobius"/>
    </source>
</evidence>
<feature type="transmembrane region" description="Helical" evidence="1">
    <location>
        <begin position="30"/>
        <end position="50"/>
    </location>
</feature>